<evidence type="ECO:0000256" key="5">
    <source>
        <dbReference type="ARBA" id="ARBA00023163"/>
    </source>
</evidence>
<evidence type="ECO:0000256" key="3">
    <source>
        <dbReference type="ARBA" id="ARBA00023125"/>
    </source>
</evidence>
<dbReference type="Proteomes" id="UP001497522">
    <property type="component" value="Chromosome 1"/>
</dbReference>
<feature type="region of interest" description="Disordered" evidence="8">
    <location>
        <begin position="1"/>
        <end position="29"/>
    </location>
</feature>
<feature type="compositionally biased region" description="Polar residues" evidence="8">
    <location>
        <begin position="1"/>
        <end position="10"/>
    </location>
</feature>
<evidence type="ECO:0000259" key="9">
    <source>
        <dbReference type="PROSITE" id="PS51032"/>
    </source>
</evidence>
<evidence type="ECO:0000256" key="1">
    <source>
        <dbReference type="ARBA" id="ARBA00004123"/>
    </source>
</evidence>
<dbReference type="SUPFAM" id="SSF54171">
    <property type="entry name" value="DNA-binding domain"/>
    <property type="match status" value="1"/>
</dbReference>
<name>A0ABP1A627_9BRYO</name>
<proteinExistence type="inferred from homology"/>
<keyword evidence="6" id="KW-0539">Nucleus</keyword>
<keyword evidence="5" id="KW-0804">Transcription</keyword>
<dbReference type="Gene3D" id="3.30.730.10">
    <property type="entry name" value="AP2/ERF domain"/>
    <property type="match status" value="1"/>
</dbReference>
<feature type="compositionally biased region" description="Polar residues" evidence="8">
    <location>
        <begin position="141"/>
        <end position="163"/>
    </location>
</feature>
<dbReference type="PANTHER" id="PTHR31839:SF2">
    <property type="entry name" value="DEHYDRATION-RESPONSIVE ELEMENT-BINDING PROTEIN 1D"/>
    <property type="match status" value="1"/>
</dbReference>
<dbReference type="CDD" id="cd00018">
    <property type="entry name" value="AP2"/>
    <property type="match status" value="1"/>
</dbReference>
<feature type="domain" description="AP2/ERF" evidence="9">
    <location>
        <begin position="167"/>
        <end position="231"/>
    </location>
</feature>
<keyword evidence="3" id="KW-0238">DNA-binding</keyword>
<keyword evidence="2" id="KW-0805">Transcription regulation</keyword>
<evidence type="ECO:0000256" key="4">
    <source>
        <dbReference type="ARBA" id="ARBA00023159"/>
    </source>
</evidence>
<dbReference type="InterPro" id="IPR045277">
    <property type="entry name" value="DRE1A-I"/>
</dbReference>
<comment type="similarity">
    <text evidence="7">Belongs to the AP2/ERF transcription factor family. ERF subfamily.</text>
</comment>
<comment type="subcellular location">
    <subcellularLocation>
        <location evidence="1">Nucleus</location>
    </subcellularLocation>
</comment>
<keyword evidence="4" id="KW-0010">Activator</keyword>
<evidence type="ECO:0000313" key="10">
    <source>
        <dbReference type="EMBL" id="CAK9857977.1"/>
    </source>
</evidence>
<evidence type="ECO:0000256" key="7">
    <source>
        <dbReference type="ARBA" id="ARBA00024343"/>
    </source>
</evidence>
<dbReference type="PROSITE" id="PS51032">
    <property type="entry name" value="AP2_ERF"/>
    <property type="match status" value="1"/>
</dbReference>
<feature type="region of interest" description="Disordered" evidence="8">
    <location>
        <begin position="130"/>
        <end position="167"/>
    </location>
</feature>
<dbReference type="InterPro" id="IPR016177">
    <property type="entry name" value="DNA-bd_dom_sf"/>
</dbReference>
<evidence type="ECO:0000256" key="6">
    <source>
        <dbReference type="ARBA" id="ARBA00023242"/>
    </source>
</evidence>
<evidence type="ECO:0000256" key="8">
    <source>
        <dbReference type="SAM" id="MobiDB-lite"/>
    </source>
</evidence>
<reference evidence="10 11" key="1">
    <citation type="submission" date="2024-03" db="EMBL/GenBank/DDBJ databases">
        <authorList>
            <consortium name="ELIXIR-Norway"/>
            <consortium name="Elixir Norway"/>
        </authorList>
    </citation>
    <scope>NUCLEOTIDE SEQUENCE [LARGE SCALE GENOMIC DNA]</scope>
</reference>
<dbReference type="SMART" id="SM00380">
    <property type="entry name" value="AP2"/>
    <property type="match status" value="1"/>
</dbReference>
<dbReference type="PANTHER" id="PTHR31839">
    <property type="entry name" value="DEHYDRATION-RESPONSIVE ELEMENT-BINDING PROTEIN 1D"/>
    <property type="match status" value="1"/>
</dbReference>
<dbReference type="InterPro" id="IPR036955">
    <property type="entry name" value="AP2/ERF_dom_sf"/>
</dbReference>
<gene>
    <name evidence="10" type="ORF">CSSPJE1EN2_LOCUS972</name>
</gene>
<dbReference type="EMBL" id="OZ023702">
    <property type="protein sequence ID" value="CAK9857977.1"/>
    <property type="molecule type" value="Genomic_DNA"/>
</dbReference>
<sequence>MPDQNISSSGPREAELQGLKSAGLRSSSLSDKCDEFSRLSTAFFSRSICDVKASLRADGVAGVLLTKAQNHSLAKKQLLAAAAAVPVTCDSATKTGITSPKIPSQLEPPLKTVGVAASAAVVKPLETKGEARLGRKRKAQPSPSSSETTIKPENVEIASSDSESPAEYRGVRVRPGVKGFLVEIRPKRWKKTIWLGTYQTYPEAARAYDAGIFYTGKCIPYNFQESEGSFPPLPKHLSLANFDPVVMEQSKVFVKQRAVEAAMRKVPSSRLPVTRNKVDNETSSVGVQGCNFTSGFACEKKGVKGEEYAGFDPVTADPFQNLEPLPYDLSCCDKQLFGNDKDCWGRISVAVDDYMLQTAMVGDEDLDIEKQRLNSTDGVLFDPSHDEGKRLVAAETSFESIFGSESDGNLTSPSLDSRGLQSFDLGVWSVSSCAGLSLFNVEEFEDPLVLCQNCEGASLMYGCIDSNNLSVEAMTMNSQFGYVGMPEVGDNMVG</sequence>
<evidence type="ECO:0000313" key="11">
    <source>
        <dbReference type="Proteomes" id="UP001497522"/>
    </source>
</evidence>
<accession>A0ABP1A627</accession>
<organism evidence="10 11">
    <name type="scientific">Sphagnum jensenii</name>
    <dbReference type="NCBI Taxonomy" id="128206"/>
    <lineage>
        <taxon>Eukaryota</taxon>
        <taxon>Viridiplantae</taxon>
        <taxon>Streptophyta</taxon>
        <taxon>Embryophyta</taxon>
        <taxon>Bryophyta</taxon>
        <taxon>Sphagnophytina</taxon>
        <taxon>Sphagnopsida</taxon>
        <taxon>Sphagnales</taxon>
        <taxon>Sphagnaceae</taxon>
        <taxon>Sphagnum</taxon>
    </lineage>
</organism>
<dbReference type="InterPro" id="IPR001471">
    <property type="entry name" value="AP2/ERF_dom"/>
</dbReference>
<evidence type="ECO:0000256" key="2">
    <source>
        <dbReference type="ARBA" id="ARBA00023015"/>
    </source>
</evidence>
<keyword evidence="11" id="KW-1185">Reference proteome</keyword>
<protein>
    <recommendedName>
        <fullName evidence="9">AP2/ERF domain-containing protein</fullName>
    </recommendedName>
</protein>